<proteinExistence type="predicted"/>
<dbReference type="Pfam" id="PF01258">
    <property type="entry name" value="zf-dskA_traR"/>
    <property type="match status" value="1"/>
</dbReference>
<reference evidence="6 7" key="1">
    <citation type="submission" date="2023-02" db="EMBL/GenBank/DDBJ databases">
        <title>Bacterial whole genomic sequence of Curvibacter sp. HBC61.</title>
        <authorList>
            <person name="Le V."/>
            <person name="Ko S.-R."/>
            <person name="Ahn C.-Y."/>
            <person name="Oh H.-M."/>
        </authorList>
    </citation>
    <scope>NUCLEOTIDE SEQUENCE [LARGE SCALE GENOMIC DNA]</scope>
    <source>
        <strain evidence="6 7">HBC61</strain>
    </source>
</reference>
<organism evidence="6 7">
    <name type="scientific">Curvibacter cyanobacteriorum</name>
    <dbReference type="NCBI Taxonomy" id="3026422"/>
    <lineage>
        <taxon>Bacteria</taxon>
        <taxon>Pseudomonadati</taxon>
        <taxon>Pseudomonadota</taxon>
        <taxon>Betaproteobacteria</taxon>
        <taxon>Burkholderiales</taxon>
        <taxon>Comamonadaceae</taxon>
        <taxon>Curvibacter</taxon>
    </lineage>
</organism>
<dbReference type="RefSeq" id="WP_273953836.1">
    <property type="nucleotide sequence ID" value="NZ_JAQSIP010000015.1"/>
</dbReference>
<dbReference type="PROSITE" id="PS51128">
    <property type="entry name" value="ZF_DKSA_2"/>
    <property type="match status" value="1"/>
</dbReference>
<comment type="caution">
    <text evidence="6">The sequence shown here is derived from an EMBL/GenBank/DDBJ whole genome shotgun (WGS) entry which is preliminary data.</text>
</comment>
<accession>A0ABT5N4P0</accession>
<evidence type="ECO:0000256" key="2">
    <source>
        <dbReference type="ARBA" id="ARBA00022771"/>
    </source>
</evidence>
<evidence type="ECO:0000313" key="7">
    <source>
        <dbReference type="Proteomes" id="UP001528673"/>
    </source>
</evidence>
<dbReference type="PANTHER" id="PTHR33823">
    <property type="entry name" value="RNA POLYMERASE-BINDING TRANSCRIPTION FACTOR DKSA-RELATED"/>
    <property type="match status" value="1"/>
</dbReference>
<dbReference type="Proteomes" id="UP001528673">
    <property type="component" value="Unassembled WGS sequence"/>
</dbReference>
<feature type="domain" description="Zinc finger DksA/TraR C4-type" evidence="5">
    <location>
        <begin position="82"/>
        <end position="117"/>
    </location>
</feature>
<dbReference type="Gene3D" id="1.20.120.910">
    <property type="entry name" value="DksA, coiled-coil domain"/>
    <property type="match status" value="1"/>
</dbReference>
<sequence length="121" mass="13220">MHPHLTTPYREQLQAQRASLLDQLAQQRGGLVDRANALGRAPQPEESRAQSATERELAYALDEREISEIAAIDAALQRIQDGRYGECTACGVDIPAARLHAAPEAERCIACQEALEHAHPA</sequence>
<keyword evidence="7" id="KW-1185">Reference proteome</keyword>
<dbReference type="EMBL" id="JAQSIP010000015">
    <property type="protein sequence ID" value="MDD0841052.1"/>
    <property type="molecule type" value="Genomic_DNA"/>
</dbReference>
<evidence type="ECO:0000256" key="4">
    <source>
        <dbReference type="PROSITE-ProRule" id="PRU00510"/>
    </source>
</evidence>
<keyword evidence="2" id="KW-0863">Zinc-finger</keyword>
<feature type="zinc finger region" description="dksA C4-type" evidence="4">
    <location>
        <begin position="87"/>
        <end position="111"/>
    </location>
</feature>
<name>A0ABT5N4P0_9BURK</name>
<evidence type="ECO:0000256" key="1">
    <source>
        <dbReference type="ARBA" id="ARBA00022723"/>
    </source>
</evidence>
<dbReference type="PANTHER" id="PTHR33823:SF4">
    <property type="entry name" value="GENERAL STRESS PROTEIN 16O"/>
    <property type="match status" value="1"/>
</dbReference>
<protein>
    <submittedName>
        <fullName evidence="6">TraR/DksA family transcriptional regulator</fullName>
    </submittedName>
</protein>
<evidence type="ECO:0000259" key="5">
    <source>
        <dbReference type="Pfam" id="PF01258"/>
    </source>
</evidence>
<gene>
    <name evidence="6" type="ORF">PSQ40_20915</name>
</gene>
<keyword evidence="1" id="KW-0479">Metal-binding</keyword>
<dbReference type="SUPFAM" id="SSF109635">
    <property type="entry name" value="DnaK suppressor protein DksA, alpha-hairpin domain"/>
    <property type="match status" value="1"/>
</dbReference>
<keyword evidence="3" id="KW-0862">Zinc</keyword>
<evidence type="ECO:0000256" key="3">
    <source>
        <dbReference type="ARBA" id="ARBA00022833"/>
    </source>
</evidence>
<dbReference type="InterPro" id="IPR000962">
    <property type="entry name" value="Znf_DskA_TraR"/>
</dbReference>
<evidence type="ECO:0000313" key="6">
    <source>
        <dbReference type="EMBL" id="MDD0841052.1"/>
    </source>
</evidence>
<dbReference type="SUPFAM" id="SSF57716">
    <property type="entry name" value="Glucocorticoid receptor-like (DNA-binding domain)"/>
    <property type="match status" value="1"/>
</dbReference>
<dbReference type="InterPro" id="IPR037187">
    <property type="entry name" value="DnaK_N"/>
</dbReference>